<dbReference type="Pfam" id="PF01476">
    <property type="entry name" value="LysM"/>
    <property type="match status" value="1"/>
</dbReference>
<accession>A0A0F9YBQ0</accession>
<dbReference type="SUPFAM" id="SSF54106">
    <property type="entry name" value="LysM domain"/>
    <property type="match status" value="1"/>
</dbReference>
<dbReference type="EMBL" id="LAZR01000033">
    <property type="protein sequence ID" value="KKO01919.1"/>
    <property type="molecule type" value="Genomic_DNA"/>
</dbReference>
<sequence length="187" mass="19408">MRNIPFSKFAVGILAFAAGFSATTAMAGEGGNMGAYANVEPCEAYTVKPGDTLGTIAKRAHGTTAAASAIYSLNAEHLSSPDKIVPGMVLQMPCGLIASKVADKPVAVSGWAALPGEFLVPVLVRWGEKAGYDVIVNDNSDWRFGVGYSHNGAFRGAVDEVIAGFSTAAVPPVVVFYTNNVMTIGVH</sequence>
<comment type="caution">
    <text evidence="2">The sequence shown here is derived from an EMBL/GenBank/DDBJ whole genome shotgun (WGS) entry which is preliminary data.</text>
</comment>
<protein>
    <recommendedName>
        <fullName evidence="1">LysM domain-containing protein</fullName>
    </recommendedName>
</protein>
<reference evidence="2" key="1">
    <citation type="journal article" date="2015" name="Nature">
        <title>Complex archaea that bridge the gap between prokaryotes and eukaryotes.</title>
        <authorList>
            <person name="Spang A."/>
            <person name="Saw J.H."/>
            <person name="Jorgensen S.L."/>
            <person name="Zaremba-Niedzwiedzka K."/>
            <person name="Martijn J."/>
            <person name="Lind A.E."/>
            <person name="van Eijk R."/>
            <person name="Schleper C."/>
            <person name="Guy L."/>
            <person name="Ettema T.J."/>
        </authorList>
    </citation>
    <scope>NUCLEOTIDE SEQUENCE</scope>
</reference>
<dbReference type="CDD" id="cd00118">
    <property type="entry name" value="LysM"/>
    <property type="match status" value="1"/>
</dbReference>
<organism evidence="2">
    <name type="scientific">marine sediment metagenome</name>
    <dbReference type="NCBI Taxonomy" id="412755"/>
    <lineage>
        <taxon>unclassified sequences</taxon>
        <taxon>metagenomes</taxon>
        <taxon>ecological metagenomes</taxon>
    </lineage>
</organism>
<feature type="domain" description="LysM" evidence="1">
    <location>
        <begin position="43"/>
        <end position="92"/>
    </location>
</feature>
<dbReference type="PROSITE" id="PS51782">
    <property type="entry name" value="LYSM"/>
    <property type="match status" value="1"/>
</dbReference>
<name>A0A0F9YBQ0_9ZZZZ</name>
<dbReference type="InterPro" id="IPR018927">
    <property type="entry name" value="Pilus_synth_Q_C"/>
</dbReference>
<dbReference type="SMART" id="SM00257">
    <property type="entry name" value="LysM"/>
    <property type="match status" value="1"/>
</dbReference>
<gene>
    <name evidence="2" type="ORF">LCGC14_0112740</name>
</gene>
<evidence type="ECO:0000259" key="1">
    <source>
        <dbReference type="PROSITE" id="PS51782"/>
    </source>
</evidence>
<dbReference type="AlphaFoldDB" id="A0A0F9YBQ0"/>
<evidence type="ECO:0000313" key="2">
    <source>
        <dbReference type="EMBL" id="KKO01919.1"/>
    </source>
</evidence>
<dbReference type="InterPro" id="IPR018392">
    <property type="entry name" value="LysM"/>
</dbReference>
<dbReference type="Gene3D" id="3.10.350.10">
    <property type="entry name" value="LysM domain"/>
    <property type="match status" value="1"/>
</dbReference>
<dbReference type="InterPro" id="IPR036779">
    <property type="entry name" value="LysM_dom_sf"/>
</dbReference>
<dbReference type="Pfam" id="PF10671">
    <property type="entry name" value="TcpQ"/>
    <property type="match status" value="1"/>
</dbReference>
<proteinExistence type="predicted"/>